<dbReference type="SUPFAM" id="SSF53098">
    <property type="entry name" value="Ribonuclease H-like"/>
    <property type="match status" value="1"/>
</dbReference>
<accession>A0A2N9IP69</accession>
<dbReference type="Gene3D" id="3.30.420.10">
    <property type="entry name" value="Ribonuclease H-like superfamily/Ribonuclease H"/>
    <property type="match status" value="1"/>
</dbReference>
<dbReference type="PROSITE" id="PS50878">
    <property type="entry name" value="RT_POL"/>
    <property type="match status" value="1"/>
</dbReference>
<dbReference type="Pfam" id="PF13966">
    <property type="entry name" value="zf-RVT"/>
    <property type="match status" value="1"/>
</dbReference>
<dbReference type="InterPro" id="IPR044730">
    <property type="entry name" value="RNase_H-like_dom_plant"/>
</dbReference>
<dbReference type="AlphaFoldDB" id="A0A2N9IP69"/>
<dbReference type="CDD" id="cd01650">
    <property type="entry name" value="RT_nLTR_like"/>
    <property type="match status" value="1"/>
</dbReference>
<reference evidence="3" key="1">
    <citation type="submission" date="2018-02" db="EMBL/GenBank/DDBJ databases">
        <authorList>
            <person name="Cohen D.B."/>
            <person name="Kent A.D."/>
        </authorList>
    </citation>
    <scope>NUCLEOTIDE SEQUENCE</scope>
</reference>
<proteinExistence type="predicted"/>
<dbReference type="CDD" id="cd06222">
    <property type="entry name" value="RNase_H_like"/>
    <property type="match status" value="1"/>
</dbReference>
<dbReference type="Pfam" id="PF13456">
    <property type="entry name" value="RVT_3"/>
    <property type="match status" value="1"/>
</dbReference>
<evidence type="ECO:0000313" key="3">
    <source>
        <dbReference type="EMBL" id="SPD26288.1"/>
    </source>
</evidence>
<dbReference type="InterPro" id="IPR026960">
    <property type="entry name" value="RVT-Znf"/>
</dbReference>
<protein>
    <recommendedName>
        <fullName evidence="1">Reverse transcriptase domain-containing protein</fullName>
    </recommendedName>
</protein>
<dbReference type="EMBL" id="OIVN01006150">
    <property type="protein sequence ID" value="SPD26288.1"/>
    <property type="molecule type" value="Genomic_DNA"/>
</dbReference>
<dbReference type="GO" id="GO:0003676">
    <property type="term" value="F:nucleic acid binding"/>
    <property type="evidence" value="ECO:0007669"/>
    <property type="project" value="InterPro"/>
</dbReference>
<dbReference type="PANTHER" id="PTHR33116:SF86">
    <property type="entry name" value="REVERSE TRANSCRIPTASE DOMAIN-CONTAINING PROTEIN"/>
    <property type="match status" value="1"/>
</dbReference>
<evidence type="ECO:0000259" key="1">
    <source>
        <dbReference type="PROSITE" id="PS50878"/>
    </source>
</evidence>
<name>A0A2N9IP69_FAGSY</name>
<dbReference type="InterPro" id="IPR036691">
    <property type="entry name" value="Endo/exonu/phosph_ase_sf"/>
</dbReference>
<dbReference type="PANTHER" id="PTHR33116">
    <property type="entry name" value="REVERSE TRANSCRIPTASE ZINC-BINDING DOMAIN-CONTAINING PROTEIN-RELATED-RELATED"/>
    <property type="match status" value="1"/>
</dbReference>
<feature type="domain" description="Reverse transcriptase" evidence="1">
    <location>
        <begin position="323"/>
        <end position="593"/>
    </location>
</feature>
<dbReference type="SUPFAM" id="SSF56672">
    <property type="entry name" value="DNA/RNA polymerases"/>
    <property type="match status" value="1"/>
</dbReference>
<dbReference type="InterPro" id="IPR000477">
    <property type="entry name" value="RT_dom"/>
</dbReference>
<evidence type="ECO:0000313" key="2">
    <source>
        <dbReference type="EMBL" id="SPC80588.1"/>
    </source>
</evidence>
<organism evidence="3">
    <name type="scientific">Fagus sylvatica</name>
    <name type="common">Beechnut</name>
    <dbReference type="NCBI Taxonomy" id="28930"/>
    <lineage>
        <taxon>Eukaryota</taxon>
        <taxon>Viridiplantae</taxon>
        <taxon>Streptophyta</taxon>
        <taxon>Embryophyta</taxon>
        <taxon>Tracheophyta</taxon>
        <taxon>Spermatophyta</taxon>
        <taxon>Magnoliopsida</taxon>
        <taxon>eudicotyledons</taxon>
        <taxon>Gunneridae</taxon>
        <taxon>Pentapetalae</taxon>
        <taxon>rosids</taxon>
        <taxon>fabids</taxon>
        <taxon>Fagales</taxon>
        <taxon>Fagaceae</taxon>
        <taxon>Fagus</taxon>
    </lineage>
</organism>
<dbReference type="SUPFAM" id="SSF56219">
    <property type="entry name" value="DNase I-like"/>
    <property type="match status" value="1"/>
</dbReference>
<dbReference type="InterPro" id="IPR036397">
    <property type="entry name" value="RNaseH_sf"/>
</dbReference>
<dbReference type="EMBL" id="OIVN01000458">
    <property type="protein sequence ID" value="SPC80588.1"/>
    <property type="molecule type" value="Genomic_DNA"/>
</dbReference>
<sequence>MQKFRDVIDECGFIDLGYRGSPFTWCNNRRGVSTTWLRLDRYMATNDWVLRFNSAVVFHLESSASNHKPIWLSPSAMQNPRHRKKVFRFEDMWRSNPGCENTITLAWKPVDRGTPMVQVTKKIQRCSVPLSQWSRSNFGSVSTQLKEKSELLKIAEQNNINGQGHDQVISLRKEVNGLLIKEEKMWQQRSRTLWLKDGDRNTKYFHSRATHRQRRNLLLGIRNEAGDLITNQDQIGSCFIEYYQSLFTAAPLVDAEVVLDGINRSVSEEMNQTLTSPFTEAEITAAIKQMAPLKAPGPDGMPPVFYQSYWHVIGTDVIQAVLSSLNSGTLLPSINHTFVTLIPKVKNPEQVTDYRPISLCNVIYELISKVLANRFKKVLPYIISETQSAFVPGRLITDNILIAFETLHYMNNQRSGKVGSMALKLDMSKAYDRVEWAFLKQVMLKMGFHSHWVSLIMECISTVSYSLLINGEPTGNIIPSRGLRQGDPISPYLFLLCAEGLNGLLNKAASKGDIHGVSICRRGPKLTHLFFADDSLLFCRATQAECGKIQEVLQVYERVSGQQLNKAKTTLFFSRNTPQATQDDIKDILGVPSIQQYEKYLRLPSLVGKKKISCFAQIKERVWSKVKGWKEKLLSQAGREILIKAVVQAIPSYTMNCFKLPVGLCKDIEAIIRRFWWGEKENNRKIHWIRWEKLCQPKGVGGLGFRELQNFNLALLAKQFWRLMHCKNSLLFKVFSAKFFPSGNIMEASTNNRGSFAWRSILKAKDLIIAGSSWRVGDGKQIPIKDTNWLLEEGHRRVISPLPNLHADAKVADLIQSSPPAWDEAKIRSLFLPYDSDAILQIPLSDRCPSDKLYWHATTNGKYSVRSGYQLLLRERMISNPNSSNQGEPNTLWKQIWSLRTPTKVKSFMWRACQEALPTKAGLFRRKVIPSPGCDNCGTGAEDCLHALLSCPVISQVWSLVPALHEAQQKSYTSFYDLVHHVALKPTDLILEKFAVLSWFIWHKRNQAWLRLPSTDYNQLWTNAHAYLNEFLEATQIDKTVKPAPPLVRWSPPMHNGFKVNFDGALFKDKNEGGIGVVIRDCSGLVIATLSQRVKTGALVDLIEALAAKRAITFAMEVGVTDVEFEGDSENVIQDLSRPEAPHNAYGLIIEDARLLLPYFQRYRLSHIRHSGNAVAHALARRALDINNLVVWMEEVPPDIVHVLLKDSSAFIS</sequence>
<dbReference type="InterPro" id="IPR012337">
    <property type="entry name" value="RNaseH-like_sf"/>
</dbReference>
<dbReference type="InterPro" id="IPR043502">
    <property type="entry name" value="DNA/RNA_pol_sf"/>
</dbReference>
<dbReference type="InterPro" id="IPR002156">
    <property type="entry name" value="RNaseH_domain"/>
</dbReference>
<dbReference type="GO" id="GO:0004523">
    <property type="term" value="F:RNA-DNA hybrid ribonuclease activity"/>
    <property type="evidence" value="ECO:0007669"/>
    <property type="project" value="InterPro"/>
</dbReference>
<dbReference type="Pfam" id="PF00078">
    <property type="entry name" value="RVT_1"/>
    <property type="match status" value="1"/>
</dbReference>
<gene>
    <name evidence="3" type="ORF">FSB_LOCUS54170</name>
    <name evidence="2" type="ORF">FSB_LOCUS8470</name>
</gene>